<comment type="caution">
    <text evidence="1">The sequence shown here is derived from an EMBL/GenBank/DDBJ whole genome shotgun (WGS) entry which is preliminary data.</text>
</comment>
<dbReference type="EMBL" id="JAPEVA010000137">
    <property type="protein sequence ID" value="KAJ4398165.1"/>
    <property type="molecule type" value="Genomic_DNA"/>
</dbReference>
<dbReference type="AlphaFoldDB" id="A0A9W9D227"/>
<reference evidence="1" key="1">
    <citation type="submission" date="2022-10" db="EMBL/GenBank/DDBJ databases">
        <title>Tapping the CABI collections for fungal endophytes: first genome assemblies for Collariella, Neodidymelliopsis, Ascochyta clinopodiicola, Didymella pomorum, Didymosphaeria variabile, Neocosmospora piperis and Neocucurbitaria cava.</title>
        <authorList>
            <person name="Hill R."/>
        </authorList>
    </citation>
    <scope>NUCLEOTIDE SEQUENCE</scope>
    <source>
        <strain evidence="1">IMI 355091</strain>
    </source>
</reference>
<organism evidence="1 2">
    <name type="scientific">Didymella pomorum</name>
    <dbReference type="NCBI Taxonomy" id="749634"/>
    <lineage>
        <taxon>Eukaryota</taxon>
        <taxon>Fungi</taxon>
        <taxon>Dikarya</taxon>
        <taxon>Ascomycota</taxon>
        <taxon>Pezizomycotina</taxon>
        <taxon>Dothideomycetes</taxon>
        <taxon>Pleosporomycetidae</taxon>
        <taxon>Pleosporales</taxon>
        <taxon>Pleosporineae</taxon>
        <taxon>Didymellaceae</taxon>
        <taxon>Didymella</taxon>
    </lineage>
</organism>
<dbReference type="Proteomes" id="UP001140510">
    <property type="component" value="Unassembled WGS sequence"/>
</dbReference>
<evidence type="ECO:0000313" key="1">
    <source>
        <dbReference type="EMBL" id="KAJ4398165.1"/>
    </source>
</evidence>
<sequence>MPGLAIYPPAPNTTFRIHKEYSTEGHRYHGITRANRKYRRLVIGMPNIDDNIWAALPDTENRQNFTPTMPYEHVAMIPFMIEASQLTAEEAAERAANPARWAARRYGMPEHIFQAAGQFRLIQMKRRQLIVRKLNDMEATEPDENTQCT</sequence>
<protein>
    <submittedName>
        <fullName evidence="1">Uncharacterized protein</fullName>
    </submittedName>
</protein>
<proteinExistence type="predicted"/>
<gene>
    <name evidence="1" type="ORF">N0V91_010392</name>
</gene>
<accession>A0A9W9D227</accession>
<name>A0A9W9D227_9PLEO</name>
<keyword evidence="2" id="KW-1185">Reference proteome</keyword>
<evidence type="ECO:0000313" key="2">
    <source>
        <dbReference type="Proteomes" id="UP001140510"/>
    </source>
</evidence>